<comment type="caution">
    <text evidence="3">The sequence shown here is derived from an EMBL/GenBank/DDBJ whole genome shotgun (WGS) entry which is preliminary data.</text>
</comment>
<dbReference type="SUPFAM" id="SSF50998">
    <property type="entry name" value="Quinoprotein alcohol dehydrogenase-like"/>
    <property type="match status" value="1"/>
</dbReference>
<dbReference type="InterPro" id="IPR018391">
    <property type="entry name" value="PQQ_b-propeller_rpt"/>
</dbReference>
<dbReference type="PANTHER" id="PTHR34512">
    <property type="entry name" value="CELL SURFACE PROTEIN"/>
    <property type="match status" value="1"/>
</dbReference>
<gene>
    <name evidence="3" type="ORF">C7B46_12840</name>
</gene>
<dbReference type="Proteomes" id="UP000242972">
    <property type="component" value="Unassembled WGS sequence"/>
</dbReference>
<dbReference type="PANTHER" id="PTHR34512:SF30">
    <property type="entry name" value="OUTER MEMBRANE PROTEIN ASSEMBLY FACTOR BAMB"/>
    <property type="match status" value="1"/>
</dbReference>
<dbReference type="Gene3D" id="2.130.10.10">
    <property type="entry name" value="YVTN repeat-like/Quinoprotein amine dehydrogenase"/>
    <property type="match status" value="1"/>
</dbReference>
<accession>A0A2T2XE38</accession>
<evidence type="ECO:0000313" key="4">
    <source>
        <dbReference type="Proteomes" id="UP000242972"/>
    </source>
</evidence>
<protein>
    <recommendedName>
        <fullName evidence="2">Pyrrolo-quinoline quinone repeat domain-containing protein</fullName>
    </recommendedName>
</protein>
<reference evidence="3 4" key="1">
    <citation type="journal article" date="2014" name="BMC Genomics">
        <title>Comparison of environmental and isolate Sulfobacillus genomes reveals diverse carbon, sulfur, nitrogen, and hydrogen metabolisms.</title>
        <authorList>
            <person name="Justice N.B."/>
            <person name="Norman A."/>
            <person name="Brown C.T."/>
            <person name="Singh A."/>
            <person name="Thomas B.C."/>
            <person name="Banfield J.F."/>
        </authorList>
    </citation>
    <scope>NUCLEOTIDE SEQUENCE [LARGE SCALE GENOMIC DNA]</scope>
    <source>
        <strain evidence="3">AMDSBA4</strain>
    </source>
</reference>
<feature type="domain" description="Pyrrolo-quinoline quinone repeat" evidence="2">
    <location>
        <begin position="397"/>
        <end position="520"/>
    </location>
</feature>
<dbReference type="InterPro" id="IPR011047">
    <property type="entry name" value="Quinoprotein_ADH-like_sf"/>
</dbReference>
<feature type="region of interest" description="Disordered" evidence="1">
    <location>
        <begin position="118"/>
        <end position="139"/>
    </location>
</feature>
<dbReference type="Gene3D" id="2.40.10.480">
    <property type="match status" value="1"/>
</dbReference>
<dbReference type="EMBL" id="PXYW01000032">
    <property type="protein sequence ID" value="PSR32781.1"/>
    <property type="molecule type" value="Genomic_DNA"/>
</dbReference>
<sequence>MLLRTHVLFPAYHTAHLFRTGDTAIERTPLAPYRALPLDPLPASRGKRNAGALCSEKIQVGCWDVHYNKIGESFIGRTDGHIMKTLPRHWTKVGVAILVAGGLLSGCGVKSPPATTASSKIHVEKASPAPLGPSPKNWSTDHRTVSNLAQFVKLSAGTGPSYVVSFPYKLASDTPVVQGVLYLTSGNVSGSSHPSAGTVWAVNPQSGQVIWRRTLPNTAFAEPIISHGRVYVGVGNITFPRPPGSPNETRGTGVSGVWVFSAHSGRPLWHFTTTGSDQPPVTVARGIVYLASGNRILYALNARTGSLQWSLGLNCYVSRSGPRVVGHMLYVGGASPSTVVAVNLLTHQVVWRTVLPDTQAGVDDTPLAYSHGMLITAGIAVPHDVTLSPANPHHLAQLYGIAAKTGQLVWTDTVAEGSMPNLKASGTPVIRGGIVYAGNAINGTVTAASLRTGRVLWTFNAQSPVKKPPVVSTHALYLVNLQGTLFKISRAGHLLGQRSVGEATNVRGPVLINHTLFVVLNTARQGYLWAEPTRRLS</sequence>
<organism evidence="3 4">
    <name type="scientific">Sulfobacillus benefaciens</name>
    <dbReference type="NCBI Taxonomy" id="453960"/>
    <lineage>
        <taxon>Bacteria</taxon>
        <taxon>Bacillati</taxon>
        <taxon>Bacillota</taxon>
        <taxon>Clostridia</taxon>
        <taxon>Eubacteriales</taxon>
        <taxon>Clostridiales Family XVII. Incertae Sedis</taxon>
        <taxon>Sulfobacillus</taxon>
    </lineage>
</organism>
<dbReference type="InterPro" id="IPR015943">
    <property type="entry name" value="WD40/YVTN_repeat-like_dom_sf"/>
</dbReference>
<evidence type="ECO:0000256" key="1">
    <source>
        <dbReference type="SAM" id="MobiDB-lite"/>
    </source>
</evidence>
<dbReference type="AlphaFoldDB" id="A0A2T2XE38"/>
<name>A0A2T2XE38_9FIRM</name>
<dbReference type="Pfam" id="PF13360">
    <property type="entry name" value="PQQ_2"/>
    <property type="match status" value="2"/>
</dbReference>
<dbReference type="SMART" id="SM00564">
    <property type="entry name" value="PQQ"/>
    <property type="match status" value="5"/>
</dbReference>
<dbReference type="InterPro" id="IPR002372">
    <property type="entry name" value="PQQ_rpt_dom"/>
</dbReference>
<feature type="domain" description="Pyrrolo-quinoline quinone repeat" evidence="2">
    <location>
        <begin position="256"/>
        <end position="359"/>
    </location>
</feature>
<evidence type="ECO:0000259" key="2">
    <source>
        <dbReference type="Pfam" id="PF13360"/>
    </source>
</evidence>
<proteinExistence type="predicted"/>
<evidence type="ECO:0000313" key="3">
    <source>
        <dbReference type="EMBL" id="PSR32781.1"/>
    </source>
</evidence>